<keyword evidence="6" id="KW-1185">Reference proteome</keyword>
<keyword evidence="3" id="KW-0812">Transmembrane</keyword>
<dbReference type="EMBL" id="QNQT01000003">
    <property type="protein sequence ID" value="RDU36910.1"/>
    <property type="molecule type" value="Genomic_DNA"/>
</dbReference>
<dbReference type="Pfam" id="PF09335">
    <property type="entry name" value="VTT_dom"/>
    <property type="match status" value="1"/>
</dbReference>
<keyword evidence="3" id="KW-1133">Transmembrane helix</keyword>
<dbReference type="PANTHER" id="PTHR42709:SF9">
    <property type="entry name" value="ALKALINE PHOSPHATASE LIKE PROTEIN"/>
    <property type="match status" value="1"/>
</dbReference>
<dbReference type="InterPro" id="IPR032816">
    <property type="entry name" value="VTT_dom"/>
</dbReference>
<evidence type="ECO:0000259" key="4">
    <source>
        <dbReference type="Pfam" id="PF09335"/>
    </source>
</evidence>
<dbReference type="RefSeq" id="WP_115451738.1">
    <property type="nucleotide sequence ID" value="NZ_QNQT01000003.1"/>
</dbReference>
<evidence type="ECO:0000256" key="2">
    <source>
        <dbReference type="SAM" id="MobiDB-lite"/>
    </source>
</evidence>
<feature type="transmembrane region" description="Helical" evidence="3">
    <location>
        <begin position="52"/>
        <end position="72"/>
    </location>
</feature>
<gene>
    <name evidence="5" type="ORF">DRW41_09410</name>
</gene>
<reference evidence="5 6" key="1">
    <citation type="submission" date="2018-07" db="EMBL/GenBank/DDBJ databases">
        <title>Bacillus sp. YLB-04 draft genome sequence.</title>
        <authorList>
            <person name="Yu L."/>
            <person name="Tang X."/>
        </authorList>
    </citation>
    <scope>NUCLEOTIDE SEQUENCE [LARGE SCALE GENOMIC DNA]</scope>
    <source>
        <strain evidence="5 6">YLB-04</strain>
    </source>
</reference>
<organism evidence="5 6">
    <name type="scientific">Neobacillus piezotolerans</name>
    <dbReference type="NCBI Taxonomy" id="2259171"/>
    <lineage>
        <taxon>Bacteria</taxon>
        <taxon>Bacillati</taxon>
        <taxon>Bacillota</taxon>
        <taxon>Bacilli</taxon>
        <taxon>Bacillales</taxon>
        <taxon>Bacillaceae</taxon>
        <taxon>Neobacillus</taxon>
    </lineage>
</organism>
<dbReference type="GO" id="GO:0005886">
    <property type="term" value="C:plasma membrane"/>
    <property type="evidence" value="ECO:0007669"/>
    <property type="project" value="TreeGrafter"/>
</dbReference>
<evidence type="ECO:0000256" key="1">
    <source>
        <dbReference type="ARBA" id="ARBA00010792"/>
    </source>
</evidence>
<comment type="caution">
    <text evidence="5">The sequence shown here is derived from an EMBL/GenBank/DDBJ whole genome shotgun (WGS) entry which is preliminary data.</text>
</comment>
<accession>A0A3D8GR04</accession>
<comment type="similarity">
    <text evidence="1">Belongs to the DedA family.</text>
</comment>
<sequence length="218" mass="24210">MDLDFLLDILKESGYFGLFFWLLLGSSTLPVPNEIIMMTIGAAASQSRSETLPIFFTALGGVLTALTASYFFGRFIGWPLLNFLAKKERFAKKIAASLKLMDKYHAFSLSLSYFVPGARSVVPFLYGFSRLPIKTFVCFAYSGATAWLTIMFFAGYLFGEHAKIAGGYLEEFFLAIVLVAVIIYGLFKVLRKKRGDENEKEEPILPASLSAIQKGSPD</sequence>
<feature type="domain" description="VTT" evidence="4">
    <location>
        <begin position="31"/>
        <end position="156"/>
    </location>
</feature>
<dbReference type="InterPro" id="IPR051311">
    <property type="entry name" value="DedA_domain"/>
</dbReference>
<name>A0A3D8GR04_9BACI</name>
<feature type="transmembrane region" description="Helical" evidence="3">
    <location>
        <begin position="13"/>
        <end position="31"/>
    </location>
</feature>
<feature type="transmembrane region" description="Helical" evidence="3">
    <location>
        <begin position="138"/>
        <end position="159"/>
    </location>
</feature>
<dbReference type="AlphaFoldDB" id="A0A3D8GR04"/>
<evidence type="ECO:0000313" key="6">
    <source>
        <dbReference type="Proteomes" id="UP000257144"/>
    </source>
</evidence>
<evidence type="ECO:0000313" key="5">
    <source>
        <dbReference type="EMBL" id="RDU36910.1"/>
    </source>
</evidence>
<dbReference type="Proteomes" id="UP000257144">
    <property type="component" value="Unassembled WGS sequence"/>
</dbReference>
<evidence type="ECO:0000256" key="3">
    <source>
        <dbReference type="SAM" id="Phobius"/>
    </source>
</evidence>
<protein>
    <submittedName>
        <fullName evidence="5">DedA family protein</fullName>
    </submittedName>
</protein>
<dbReference type="OrthoDB" id="9782291at2"/>
<keyword evidence="3" id="KW-0472">Membrane</keyword>
<feature type="transmembrane region" description="Helical" evidence="3">
    <location>
        <begin position="106"/>
        <end position="126"/>
    </location>
</feature>
<feature type="region of interest" description="Disordered" evidence="2">
    <location>
        <begin position="196"/>
        <end position="218"/>
    </location>
</feature>
<proteinExistence type="inferred from homology"/>
<dbReference type="PANTHER" id="PTHR42709">
    <property type="entry name" value="ALKALINE PHOSPHATASE LIKE PROTEIN"/>
    <property type="match status" value="1"/>
</dbReference>
<feature type="transmembrane region" description="Helical" evidence="3">
    <location>
        <begin position="171"/>
        <end position="190"/>
    </location>
</feature>